<name>A0ABP7MEZ2_9GAMM</name>
<organism evidence="2 3">
    <name type="scientific">Litoribacillus peritrichatus</name>
    <dbReference type="NCBI Taxonomy" id="718191"/>
    <lineage>
        <taxon>Bacteria</taxon>
        <taxon>Pseudomonadati</taxon>
        <taxon>Pseudomonadota</taxon>
        <taxon>Gammaproteobacteria</taxon>
        <taxon>Oceanospirillales</taxon>
        <taxon>Oceanospirillaceae</taxon>
        <taxon>Litoribacillus</taxon>
    </lineage>
</organism>
<proteinExistence type="predicted"/>
<protein>
    <submittedName>
        <fullName evidence="2">Uncharacterized protein</fullName>
    </submittedName>
</protein>
<gene>
    <name evidence="2" type="ORF">GCM10022277_16690</name>
</gene>
<dbReference type="Proteomes" id="UP001501565">
    <property type="component" value="Unassembled WGS sequence"/>
</dbReference>
<feature type="chain" id="PRO_5047083778" evidence="1">
    <location>
        <begin position="23"/>
        <end position="135"/>
    </location>
</feature>
<dbReference type="EMBL" id="BAABBN010000004">
    <property type="protein sequence ID" value="GAA3921499.1"/>
    <property type="molecule type" value="Genomic_DNA"/>
</dbReference>
<dbReference type="RefSeq" id="WP_344797413.1">
    <property type="nucleotide sequence ID" value="NZ_BAABBN010000004.1"/>
</dbReference>
<feature type="signal peptide" evidence="1">
    <location>
        <begin position="1"/>
        <end position="22"/>
    </location>
</feature>
<comment type="caution">
    <text evidence="2">The sequence shown here is derived from an EMBL/GenBank/DDBJ whole genome shotgun (WGS) entry which is preliminary data.</text>
</comment>
<evidence type="ECO:0000313" key="3">
    <source>
        <dbReference type="Proteomes" id="UP001501565"/>
    </source>
</evidence>
<sequence>MKGMSVLLFIFTSLLMPLHTFAADEALSIDRSINPDLHISFPNDDNIEPTSSDFIIENYVLMSNETGERWAVLTLKNEAAGNRIFTQDYVLALFADGQRKKPLKHNQRFKSKEIKSILLSFGESKFPILEIYKKP</sequence>
<accession>A0ABP7MEZ2</accession>
<keyword evidence="1" id="KW-0732">Signal</keyword>
<keyword evidence="3" id="KW-1185">Reference proteome</keyword>
<evidence type="ECO:0000313" key="2">
    <source>
        <dbReference type="EMBL" id="GAA3921499.1"/>
    </source>
</evidence>
<reference evidence="3" key="1">
    <citation type="journal article" date="2019" name="Int. J. Syst. Evol. Microbiol.">
        <title>The Global Catalogue of Microorganisms (GCM) 10K type strain sequencing project: providing services to taxonomists for standard genome sequencing and annotation.</title>
        <authorList>
            <consortium name="The Broad Institute Genomics Platform"/>
            <consortium name="The Broad Institute Genome Sequencing Center for Infectious Disease"/>
            <person name="Wu L."/>
            <person name="Ma J."/>
        </authorList>
    </citation>
    <scope>NUCLEOTIDE SEQUENCE [LARGE SCALE GENOMIC DNA]</scope>
    <source>
        <strain evidence="3">JCM 17551</strain>
    </source>
</reference>
<evidence type="ECO:0000256" key="1">
    <source>
        <dbReference type="SAM" id="SignalP"/>
    </source>
</evidence>